<feature type="compositionally biased region" description="Basic and acidic residues" evidence="16">
    <location>
        <begin position="7"/>
        <end position="24"/>
    </location>
</feature>
<dbReference type="Proteomes" id="UP000239874">
    <property type="component" value="Unassembled WGS sequence"/>
</dbReference>
<evidence type="ECO:0000256" key="4">
    <source>
        <dbReference type="ARBA" id="ARBA00022630"/>
    </source>
</evidence>
<evidence type="ECO:0000313" key="17">
    <source>
        <dbReference type="EMBL" id="PPJ35745.1"/>
    </source>
</evidence>
<evidence type="ECO:0000256" key="11">
    <source>
        <dbReference type="ARBA" id="ARBA00051726"/>
    </source>
</evidence>
<comment type="cofactor">
    <cofactor evidence="1">
        <name>FAD</name>
        <dbReference type="ChEBI" id="CHEBI:57692"/>
    </cofactor>
</comment>
<protein>
    <recommendedName>
        <fullName evidence="15">4-hydroxybenzoate brominase (decarboxylating)</fullName>
        <ecNumber evidence="14">1.14.19.55</ecNumber>
    </recommendedName>
</protein>
<comment type="similarity">
    <text evidence="2">Belongs to the FMO family.</text>
</comment>
<evidence type="ECO:0000256" key="12">
    <source>
        <dbReference type="ARBA" id="ARBA00052183"/>
    </source>
</evidence>
<keyword evidence="5" id="KW-0274">FAD</keyword>
<evidence type="ECO:0000313" key="18">
    <source>
        <dbReference type="Proteomes" id="UP000239874"/>
    </source>
</evidence>
<proteinExistence type="inferred from homology"/>
<dbReference type="InterPro" id="IPR036188">
    <property type="entry name" value="FAD/NAD-bd_sf"/>
</dbReference>
<dbReference type="PANTHER" id="PTHR23023">
    <property type="entry name" value="DIMETHYLANILINE MONOOXYGENASE"/>
    <property type="match status" value="1"/>
</dbReference>
<dbReference type="GO" id="GO:0004499">
    <property type="term" value="F:N,N-dimethylaniline monooxygenase activity"/>
    <property type="evidence" value="ECO:0007669"/>
    <property type="project" value="InterPro"/>
</dbReference>
<gene>
    <name evidence="17" type="ORF">C5E45_24505</name>
</gene>
<organism evidence="17 18">
    <name type="scientific">Nocardia nova</name>
    <dbReference type="NCBI Taxonomy" id="37330"/>
    <lineage>
        <taxon>Bacteria</taxon>
        <taxon>Bacillati</taxon>
        <taxon>Actinomycetota</taxon>
        <taxon>Actinomycetes</taxon>
        <taxon>Mycobacteriales</taxon>
        <taxon>Nocardiaceae</taxon>
        <taxon>Nocardia</taxon>
    </lineage>
</organism>
<comment type="catalytic activity">
    <reaction evidence="8">
        <text>3-bromo-4-hydroxybenzoate + bromide + NADPH + O2 + 3 H(+) = 2,4-dibromophenol + CO2 + NADP(+) + 2 H2O</text>
        <dbReference type="Rhea" id="RHEA:56356"/>
        <dbReference type="ChEBI" id="CHEBI:15377"/>
        <dbReference type="ChEBI" id="CHEBI:15378"/>
        <dbReference type="ChEBI" id="CHEBI:15379"/>
        <dbReference type="ChEBI" id="CHEBI:15858"/>
        <dbReference type="ChEBI" id="CHEBI:16526"/>
        <dbReference type="ChEBI" id="CHEBI:34238"/>
        <dbReference type="ChEBI" id="CHEBI:57783"/>
        <dbReference type="ChEBI" id="CHEBI:58349"/>
        <dbReference type="ChEBI" id="CHEBI:140203"/>
    </reaction>
    <physiologicalReaction direction="left-to-right" evidence="8">
        <dbReference type="Rhea" id="RHEA:56357"/>
    </physiologicalReaction>
</comment>
<comment type="caution">
    <text evidence="17">The sequence shown here is derived from an EMBL/GenBank/DDBJ whole genome shotgun (WGS) entry which is preliminary data.</text>
</comment>
<dbReference type="EMBL" id="PSZC01000019">
    <property type="protein sequence ID" value="PPJ35745.1"/>
    <property type="molecule type" value="Genomic_DNA"/>
</dbReference>
<evidence type="ECO:0000256" key="5">
    <source>
        <dbReference type="ARBA" id="ARBA00022827"/>
    </source>
</evidence>
<dbReference type="PRINTS" id="PR00370">
    <property type="entry name" value="FMOXYGENASE"/>
</dbReference>
<feature type="region of interest" description="Disordered" evidence="16">
    <location>
        <begin position="1"/>
        <end position="24"/>
    </location>
</feature>
<dbReference type="SUPFAM" id="SSF51735">
    <property type="entry name" value="NAD(P)-binding Rossmann-fold domains"/>
    <property type="match status" value="1"/>
</dbReference>
<dbReference type="SUPFAM" id="SSF51905">
    <property type="entry name" value="FAD/NAD(P)-binding domain"/>
    <property type="match status" value="1"/>
</dbReference>
<comment type="catalytic activity">
    <reaction evidence="11">
        <text>3,4-dihydroxybenzoate + bromide + NADPH + O2 + 2 H(+) = 3-bromo-4,5-dihydroxybenzoate + NADP(+) + 2 H2O</text>
        <dbReference type="Rhea" id="RHEA:56372"/>
        <dbReference type="ChEBI" id="CHEBI:15377"/>
        <dbReference type="ChEBI" id="CHEBI:15378"/>
        <dbReference type="ChEBI" id="CHEBI:15379"/>
        <dbReference type="ChEBI" id="CHEBI:15858"/>
        <dbReference type="ChEBI" id="CHEBI:36241"/>
        <dbReference type="ChEBI" id="CHEBI:57783"/>
        <dbReference type="ChEBI" id="CHEBI:58349"/>
        <dbReference type="ChEBI" id="CHEBI:140211"/>
    </reaction>
    <physiologicalReaction direction="left-to-right" evidence="11">
        <dbReference type="Rhea" id="RHEA:56373"/>
    </physiologicalReaction>
</comment>
<dbReference type="InterPro" id="IPR020946">
    <property type="entry name" value="Flavin_mOase-like"/>
</dbReference>
<comment type="catalytic activity">
    <reaction evidence="10">
        <text>bromide + 4-hydroxybenzoate + NADPH + O2 + 2 H(+) = 3-bromo-4-hydroxybenzoate + NADP(+) + 2 H2O</text>
        <dbReference type="Rhea" id="RHEA:56352"/>
        <dbReference type="ChEBI" id="CHEBI:15377"/>
        <dbReference type="ChEBI" id="CHEBI:15378"/>
        <dbReference type="ChEBI" id="CHEBI:15379"/>
        <dbReference type="ChEBI" id="CHEBI:15858"/>
        <dbReference type="ChEBI" id="CHEBI:17879"/>
        <dbReference type="ChEBI" id="CHEBI:57783"/>
        <dbReference type="ChEBI" id="CHEBI:58349"/>
        <dbReference type="ChEBI" id="CHEBI:140203"/>
    </reaction>
    <physiologicalReaction direction="left-to-right" evidence="10">
        <dbReference type="Rhea" id="RHEA:56353"/>
    </physiologicalReaction>
</comment>
<dbReference type="InterPro" id="IPR050346">
    <property type="entry name" value="FMO-like"/>
</dbReference>
<comment type="similarity">
    <text evidence="3">Belongs to the FAD-binding monooxygenase family.</text>
</comment>
<dbReference type="GO" id="GO:0050661">
    <property type="term" value="F:NADP binding"/>
    <property type="evidence" value="ECO:0007669"/>
    <property type="project" value="InterPro"/>
</dbReference>
<evidence type="ECO:0000256" key="10">
    <source>
        <dbReference type="ARBA" id="ARBA00051354"/>
    </source>
</evidence>
<dbReference type="Gene3D" id="3.50.50.60">
    <property type="entry name" value="FAD/NAD(P)-binding domain"/>
    <property type="match status" value="1"/>
</dbReference>
<accession>A0A2S6AKJ1</accession>
<dbReference type="FunFam" id="3.50.50.60:FF:000023">
    <property type="entry name" value="Dimethylaniline monooxygenase [N-oxide-forming]"/>
    <property type="match status" value="1"/>
</dbReference>
<evidence type="ECO:0000256" key="13">
    <source>
        <dbReference type="ARBA" id="ARBA00052260"/>
    </source>
</evidence>
<evidence type="ECO:0000256" key="9">
    <source>
        <dbReference type="ARBA" id="ARBA00050583"/>
    </source>
</evidence>
<dbReference type="OrthoDB" id="5168853at2"/>
<comment type="catalytic activity">
    <reaction evidence="12">
        <text>3,4-dihydroxybenzoate + 2 bromide + 2 NADPH + 2 O2 + 5 H(+) = 3,5-dibromobenzene-1,2-diol + CO2 + 2 NADP(+) + 4 H2O</text>
        <dbReference type="Rhea" id="RHEA:56368"/>
        <dbReference type="ChEBI" id="CHEBI:15377"/>
        <dbReference type="ChEBI" id="CHEBI:15378"/>
        <dbReference type="ChEBI" id="CHEBI:15379"/>
        <dbReference type="ChEBI" id="CHEBI:15858"/>
        <dbReference type="ChEBI" id="CHEBI:16526"/>
        <dbReference type="ChEBI" id="CHEBI:36241"/>
        <dbReference type="ChEBI" id="CHEBI:57783"/>
        <dbReference type="ChEBI" id="CHEBI:58349"/>
        <dbReference type="ChEBI" id="CHEBI:140214"/>
        <dbReference type="EC" id="1.14.19.55"/>
    </reaction>
    <physiologicalReaction direction="left-to-right" evidence="12">
        <dbReference type="Rhea" id="RHEA:56369"/>
    </physiologicalReaction>
</comment>
<dbReference type="Pfam" id="PF00743">
    <property type="entry name" value="FMO-like"/>
    <property type="match status" value="1"/>
</dbReference>
<dbReference type="InterPro" id="IPR000960">
    <property type="entry name" value="Flavin_mOase"/>
</dbReference>
<sequence>MTTSPKTEGHARPSTESPVHPEREIVGRDSAVAIIGAGPAGLSAARMLRHYGIDYDHFERHSDVGGLWDIDNPGTPMYESAHFISSRDVSGFYDFPMPKTFGDYPSRRQILEYTRDFAKTFQLRENIEFSTPVSSVVPDGDNWLVSASGGVQRRYCGVICATGTNWHPRMPQHPGHFDGEIRHAITHRRAGDFAGKRVLVVGLGNSGADIACDAAQAADAAFISVRRGYHIVPKHIFGIPADQFDEGSVSVPRWIERPVVSALLRLIVGDVTRWGLPRPDHKLFETHPLLNSQLLHHLQHADIAVKPDIARFDGHEVVFTDGSHERIDLIIYATGYEMRIPYVDPDLFKWNGDRPAQYLTAFNRQYHNLFTLGYLEVNSSAYTLFDNISNIVAQYLRDQTTRPAVAAQFDRLIATDHPDLAGGLHMVSSARHAGYVDAKSYKKILAKVRKQMGWTDLAPGFADHLTDPATMAAAR</sequence>
<dbReference type="InterPro" id="IPR036291">
    <property type="entry name" value="NAD(P)-bd_dom_sf"/>
</dbReference>
<evidence type="ECO:0000256" key="7">
    <source>
        <dbReference type="ARBA" id="ARBA00023002"/>
    </source>
</evidence>
<comment type="catalytic activity">
    <reaction evidence="9">
        <text>3-bromo-4,5-dihydroxybenzoate + bromide + NADPH + O2 + 3 H(+) = 3,5-dibromobenzene-1,2-diol + CO2 + NADP(+) + 2 H2O</text>
        <dbReference type="Rhea" id="RHEA:56376"/>
        <dbReference type="ChEBI" id="CHEBI:15377"/>
        <dbReference type="ChEBI" id="CHEBI:15378"/>
        <dbReference type="ChEBI" id="CHEBI:15379"/>
        <dbReference type="ChEBI" id="CHEBI:15858"/>
        <dbReference type="ChEBI" id="CHEBI:16526"/>
        <dbReference type="ChEBI" id="CHEBI:57783"/>
        <dbReference type="ChEBI" id="CHEBI:58349"/>
        <dbReference type="ChEBI" id="CHEBI:140211"/>
        <dbReference type="ChEBI" id="CHEBI:140214"/>
    </reaction>
    <physiologicalReaction direction="left-to-right" evidence="9">
        <dbReference type="Rhea" id="RHEA:56377"/>
    </physiologicalReaction>
</comment>
<dbReference type="RefSeq" id="WP_104377582.1">
    <property type="nucleotide sequence ID" value="NZ_PSZC01000019.1"/>
</dbReference>
<evidence type="ECO:0000256" key="15">
    <source>
        <dbReference type="ARBA" id="ARBA00069832"/>
    </source>
</evidence>
<name>A0A2S6AKJ1_9NOCA</name>
<evidence type="ECO:0000256" key="14">
    <source>
        <dbReference type="ARBA" id="ARBA00066870"/>
    </source>
</evidence>
<evidence type="ECO:0000256" key="8">
    <source>
        <dbReference type="ARBA" id="ARBA00050194"/>
    </source>
</evidence>
<reference evidence="17 18" key="1">
    <citation type="submission" date="2018-02" db="EMBL/GenBank/DDBJ databases">
        <title>8 Nocardia nova and 1 Nocardia cyriacigeorgica strain used for evolution to TMP-SMX.</title>
        <authorList>
            <person name="Mehta H."/>
            <person name="Weng J."/>
            <person name="Shamoo Y."/>
        </authorList>
    </citation>
    <scope>NUCLEOTIDE SEQUENCE [LARGE SCALE GENOMIC DNA]</scope>
    <source>
        <strain evidence="17 18">MDA3139</strain>
    </source>
</reference>
<evidence type="ECO:0000256" key="3">
    <source>
        <dbReference type="ARBA" id="ARBA00010139"/>
    </source>
</evidence>
<evidence type="ECO:0000256" key="16">
    <source>
        <dbReference type="SAM" id="MobiDB-lite"/>
    </source>
</evidence>
<dbReference type="AlphaFoldDB" id="A0A2S6AKJ1"/>
<keyword evidence="4" id="KW-0285">Flavoprotein</keyword>
<evidence type="ECO:0000256" key="1">
    <source>
        <dbReference type="ARBA" id="ARBA00001974"/>
    </source>
</evidence>
<dbReference type="GO" id="GO:0050660">
    <property type="term" value="F:flavin adenine dinucleotide binding"/>
    <property type="evidence" value="ECO:0007669"/>
    <property type="project" value="InterPro"/>
</dbReference>
<comment type="catalytic activity">
    <reaction evidence="13">
        <text>2 bromide + 4-hydroxybenzoate + 2 NADPH + 2 O2 + 5 H(+) = 2,4-dibromophenol + CO2 + 2 NADP(+) + 4 H2O</text>
        <dbReference type="Rhea" id="RHEA:56348"/>
        <dbReference type="ChEBI" id="CHEBI:15377"/>
        <dbReference type="ChEBI" id="CHEBI:15378"/>
        <dbReference type="ChEBI" id="CHEBI:15379"/>
        <dbReference type="ChEBI" id="CHEBI:15858"/>
        <dbReference type="ChEBI" id="CHEBI:16526"/>
        <dbReference type="ChEBI" id="CHEBI:17879"/>
        <dbReference type="ChEBI" id="CHEBI:34238"/>
        <dbReference type="ChEBI" id="CHEBI:57783"/>
        <dbReference type="ChEBI" id="CHEBI:58349"/>
        <dbReference type="EC" id="1.14.19.55"/>
    </reaction>
    <physiologicalReaction direction="left-to-right" evidence="13">
        <dbReference type="Rhea" id="RHEA:56349"/>
    </physiologicalReaction>
</comment>
<evidence type="ECO:0000256" key="2">
    <source>
        <dbReference type="ARBA" id="ARBA00009183"/>
    </source>
</evidence>
<dbReference type="EC" id="1.14.19.55" evidence="14"/>
<keyword evidence="6" id="KW-0521">NADP</keyword>
<keyword evidence="7" id="KW-0560">Oxidoreductase</keyword>
<evidence type="ECO:0000256" key="6">
    <source>
        <dbReference type="ARBA" id="ARBA00022857"/>
    </source>
</evidence>